<dbReference type="NCBIfam" id="TIGR04183">
    <property type="entry name" value="Por_Secre_tail"/>
    <property type="match status" value="1"/>
</dbReference>
<dbReference type="PIRSF" id="PIRSF037903">
    <property type="entry name" value="Subtilisin_rel_GFO_2223"/>
    <property type="match status" value="1"/>
</dbReference>
<comment type="caution">
    <text evidence="10">The sequence shown here is derived from an EMBL/GenBank/DDBJ whole genome shotgun (WGS) entry which is preliminary data.</text>
</comment>
<dbReference type="PANTHER" id="PTHR43806">
    <property type="entry name" value="PEPTIDASE S8"/>
    <property type="match status" value="1"/>
</dbReference>
<dbReference type="GO" id="GO:0006508">
    <property type="term" value="P:proteolysis"/>
    <property type="evidence" value="ECO:0007669"/>
    <property type="project" value="UniProtKB-KW"/>
</dbReference>
<comment type="similarity">
    <text evidence="1 6">Belongs to the peptidase S8 family.</text>
</comment>
<feature type="domain" description="Secretion system C-terminal sorting" evidence="9">
    <location>
        <begin position="473"/>
        <end position="542"/>
    </location>
</feature>
<dbReference type="PROSITE" id="PS00136">
    <property type="entry name" value="SUBTILASE_ASP"/>
    <property type="match status" value="1"/>
</dbReference>
<feature type="active site" description="Charge relay system" evidence="6">
    <location>
        <position position="225"/>
    </location>
</feature>
<feature type="active site" description="Charge relay system" evidence="6">
    <location>
        <position position="183"/>
    </location>
</feature>
<dbReference type="InterPro" id="IPR015500">
    <property type="entry name" value="Peptidase_S8_subtilisin-rel"/>
</dbReference>
<evidence type="ECO:0000256" key="7">
    <source>
        <dbReference type="SAM" id="SignalP"/>
    </source>
</evidence>
<dbReference type="InterPro" id="IPR050131">
    <property type="entry name" value="Peptidase_S8_subtilisin-like"/>
</dbReference>
<dbReference type="PRINTS" id="PR00723">
    <property type="entry name" value="SUBTILISIN"/>
</dbReference>
<evidence type="ECO:0000256" key="1">
    <source>
        <dbReference type="ARBA" id="ARBA00011073"/>
    </source>
</evidence>
<feature type="signal peptide" evidence="7">
    <location>
        <begin position="1"/>
        <end position="19"/>
    </location>
</feature>
<dbReference type="InterPro" id="IPR036852">
    <property type="entry name" value="Peptidase_S8/S53_dom_sf"/>
</dbReference>
<gene>
    <name evidence="10" type="ORF">L3X37_13300</name>
</gene>
<keyword evidence="3 7" id="KW-0732">Signal</keyword>
<evidence type="ECO:0000256" key="2">
    <source>
        <dbReference type="ARBA" id="ARBA00022670"/>
    </source>
</evidence>
<dbReference type="PANTHER" id="PTHR43806:SF67">
    <property type="entry name" value="EGF-LIKE DOMAIN-CONTAINING PROTEIN"/>
    <property type="match status" value="1"/>
</dbReference>
<dbReference type="InterPro" id="IPR000209">
    <property type="entry name" value="Peptidase_S8/S53_dom"/>
</dbReference>
<dbReference type="InterPro" id="IPR017317">
    <property type="entry name" value="Pept_S8_subtilisin_bacteroid-2"/>
</dbReference>
<organism evidence="10 11">
    <name type="scientific">Wocania arenilitoris</name>
    <dbReference type="NCBI Taxonomy" id="2044858"/>
    <lineage>
        <taxon>Bacteria</taxon>
        <taxon>Pseudomonadati</taxon>
        <taxon>Bacteroidota</taxon>
        <taxon>Flavobacteriia</taxon>
        <taxon>Flavobacteriales</taxon>
        <taxon>Flavobacteriaceae</taxon>
        <taxon>Wocania</taxon>
    </lineage>
</organism>
<evidence type="ECO:0000259" key="9">
    <source>
        <dbReference type="Pfam" id="PF18962"/>
    </source>
</evidence>
<protein>
    <submittedName>
        <fullName evidence="10">S8 family serine peptidase</fullName>
    </submittedName>
</protein>
<dbReference type="RefSeq" id="WP_237240654.1">
    <property type="nucleotide sequence ID" value="NZ_JAKKDU010000017.1"/>
</dbReference>
<name>A0AAE3ERH0_9FLAO</name>
<dbReference type="InterPro" id="IPR023827">
    <property type="entry name" value="Peptidase_S8_Asp-AS"/>
</dbReference>
<evidence type="ECO:0000256" key="6">
    <source>
        <dbReference type="PROSITE-ProRule" id="PRU01240"/>
    </source>
</evidence>
<dbReference type="GO" id="GO:0004252">
    <property type="term" value="F:serine-type endopeptidase activity"/>
    <property type="evidence" value="ECO:0007669"/>
    <property type="project" value="UniProtKB-UniRule"/>
</dbReference>
<dbReference type="Pfam" id="PF00082">
    <property type="entry name" value="Peptidase_S8"/>
    <property type="match status" value="1"/>
</dbReference>
<keyword evidence="4 6" id="KW-0378">Hydrolase</keyword>
<dbReference type="Gene3D" id="3.40.50.200">
    <property type="entry name" value="Peptidase S8/S53 domain"/>
    <property type="match status" value="1"/>
</dbReference>
<feature type="chain" id="PRO_5042038889" evidence="7">
    <location>
        <begin position="20"/>
        <end position="545"/>
    </location>
</feature>
<keyword evidence="11" id="KW-1185">Reference proteome</keyword>
<evidence type="ECO:0000259" key="8">
    <source>
        <dbReference type="Pfam" id="PF00082"/>
    </source>
</evidence>
<dbReference type="PROSITE" id="PS51892">
    <property type="entry name" value="SUBTILASE"/>
    <property type="match status" value="1"/>
</dbReference>
<dbReference type="CDD" id="cd07493">
    <property type="entry name" value="Peptidases_S8_9"/>
    <property type="match status" value="1"/>
</dbReference>
<dbReference type="InterPro" id="IPR026444">
    <property type="entry name" value="Secre_tail"/>
</dbReference>
<sequence>MVKKFLILCFFSFCFFSLAQQDAWVYLLDKPTNIYPLSNPSAFLSQKAIDRKTKHNVVIDLRDIPVNESYITALKNATGITVMAKSKWFNAVHVRGSETNINNLLTDPTTTFVDYIDFADKSLNTLKSIKEKTAFTVKDKFEVEKTFVNFTYGNTQNQVEMINADDLHIADYTGDGVTIAVLDAGFINVNTMGAFQRLRDAGNLMGGYDFVNRNPDVYANISSEHGTQVLSTMAGYILNDFVGTAPDASYYLFITEDSADENPVEESYWVEAVERADSLGVDLINTSLGYKSYAPNYPAYSYSSADLDGNTAFITKGANIAFEKGLVLINSAGNSGGSGVNAPADSQYVLSIGAVNSSGMYALFSSVGTAIQPSQKPDVVAQGSSAVVINLNNSIETSNGTSFSSPILAGGVACLIQALPNKTNAEIIQLVRESGSQYNNPDYELGYGIPDLMSAYNTTLSIGNLKNDRYISIYPNPSKEFIYVKTPLNKNKLAITFFDVLGKQVLHQLINNTNNRIDISLLSKGVYIANVKHQDRVISFKFIKH</sequence>
<evidence type="ECO:0000313" key="10">
    <source>
        <dbReference type="EMBL" id="MCF7569327.1"/>
    </source>
</evidence>
<feature type="domain" description="Peptidase S8/S53" evidence="8">
    <location>
        <begin position="174"/>
        <end position="448"/>
    </location>
</feature>
<evidence type="ECO:0000256" key="5">
    <source>
        <dbReference type="ARBA" id="ARBA00022825"/>
    </source>
</evidence>
<reference evidence="10" key="1">
    <citation type="submission" date="2022-01" db="EMBL/GenBank/DDBJ databases">
        <title>Draft genome sequence of Sabulilitoribacter arenilitoris KCTC 52401.</title>
        <authorList>
            <person name="Oh J.-S."/>
        </authorList>
    </citation>
    <scope>NUCLEOTIDE SEQUENCE</scope>
    <source>
        <strain evidence="10">HMF6543</strain>
    </source>
</reference>
<accession>A0AAE3ERH0</accession>
<evidence type="ECO:0000256" key="4">
    <source>
        <dbReference type="ARBA" id="ARBA00022801"/>
    </source>
</evidence>
<keyword evidence="5 6" id="KW-0720">Serine protease</keyword>
<feature type="active site" description="Charge relay system" evidence="6">
    <location>
        <position position="402"/>
    </location>
</feature>
<evidence type="ECO:0000313" key="11">
    <source>
        <dbReference type="Proteomes" id="UP001199795"/>
    </source>
</evidence>
<evidence type="ECO:0000256" key="3">
    <source>
        <dbReference type="ARBA" id="ARBA00022729"/>
    </source>
</evidence>
<keyword evidence="2 6" id="KW-0645">Protease</keyword>
<dbReference type="Pfam" id="PF18962">
    <property type="entry name" value="Por_Secre_tail"/>
    <property type="match status" value="1"/>
</dbReference>
<dbReference type="Proteomes" id="UP001199795">
    <property type="component" value="Unassembled WGS sequence"/>
</dbReference>
<dbReference type="EMBL" id="JAKKDU010000017">
    <property type="protein sequence ID" value="MCF7569327.1"/>
    <property type="molecule type" value="Genomic_DNA"/>
</dbReference>
<dbReference type="SUPFAM" id="SSF52743">
    <property type="entry name" value="Subtilisin-like"/>
    <property type="match status" value="1"/>
</dbReference>
<dbReference type="AlphaFoldDB" id="A0AAE3ERH0"/>
<proteinExistence type="inferred from homology"/>